<protein>
    <recommendedName>
        <fullName evidence="4">Chaperone NapD</fullName>
    </recommendedName>
    <alternativeName>
        <fullName evidence="4">NapA signal peptide-binding chaperone NapD</fullName>
    </alternativeName>
</protein>
<keyword evidence="2 4" id="KW-0963">Cytoplasm</keyword>
<dbReference type="RefSeq" id="WP_184332875.1">
    <property type="nucleotide sequence ID" value="NZ_JACHHZ010000003.1"/>
</dbReference>
<sequence length="112" mass="12147">MHSPLSRRDLFRLGDEPGQAARAQEIVHIASLLLQVLPDRIDAVRETVEQLPGAELHSTAHPGKFAVVLEAGNERALADATETLSRLPGVLTVSIVAHLTEQASALDEEWQP</sequence>
<comment type="similarity">
    <text evidence="4">Belongs to the NapD family.</text>
</comment>
<keyword evidence="3 4" id="KW-0143">Chaperone</keyword>
<evidence type="ECO:0000256" key="3">
    <source>
        <dbReference type="ARBA" id="ARBA00023186"/>
    </source>
</evidence>
<comment type="function">
    <text evidence="4">Chaperone for NapA, the catalytic subunit of the periplasmic nitrate reductase. It binds directly and specifically to the twin-arginine signal peptide of NapA, preventing premature interaction with the Tat translocase and premature export.</text>
</comment>
<dbReference type="PANTHER" id="PTHR38603:SF1">
    <property type="entry name" value="CHAPERONE NAPD"/>
    <property type="match status" value="1"/>
</dbReference>
<organism evidence="5 6">
    <name type="scientific">Povalibacter uvarum</name>
    <dbReference type="NCBI Taxonomy" id="732238"/>
    <lineage>
        <taxon>Bacteria</taxon>
        <taxon>Pseudomonadati</taxon>
        <taxon>Pseudomonadota</taxon>
        <taxon>Gammaproteobacteria</taxon>
        <taxon>Steroidobacterales</taxon>
        <taxon>Steroidobacteraceae</taxon>
        <taxon>Povalibacter</taxon>
    </lineage>
</organism>
<dbReference type="GO" id="GO:0005048">
    <property type="term" value="F:signal sequence binding"/>
    <property type="evidence" value="ECO:0007669"/>
    <property type="project" value="UniProtKB-UniRule"/>
</dbReference>
<dbReference type="EMBL" id="JACHHZ010000003">
    <property type="protein sequence ID" value="MBB6093999.1"/>
    <property type="molecule type" value="Genomic_DNA"/>
</dbReference>
<dbReference type="Gene3D" id="3.30.70.920">
    <property type="match status" value="1"/>
</dbReference>
<dbReference type="PANTHER" id="PTHR38603">
    <property type="entry name" value="CHAPERONE NAPD"/>
    <property type="match status" value="1"/>
</dbReference>
<reference evidence="5 6" key="1">
    <citation type="submission" date="2020-08" db="EMBL/GenBank/DDBJ databases">
        <title>Genomic Encyclopedia of Type Strains, Phase IV (KMG-IV): sequencing the most valuable type-strain genomes for metagenomic binning, comparative biology and taxonomic classification.</title>
        <authorList>
            <person name="Goeker M."/>
        </authorList>
    </citation>
    <scope>NUCLEOTIDE SEQUENCE [LARGE SCALE GENOMIC DNA]</scope>
    <source>
        <strain evidence="5 6">DSM 26723</strain>
    </source>
</reference>
<evidence type="ECO:0000256" key="4">
    <source>
        <dbReference type="HAMAP-Rule" id="MF_02200"/>
    </source>
</evidence>
<evidence type="ECO:0000313" key="5">
    <source>
        <dbReference type="EMBL" id="MBB6093999.1"/>
    </source>
</evidence>
<evidence type="ECO:0000256" key="1">
    <source>
        <dbReference type="ARBA" id="ARBA00004496"/>
    </source>
</evidence>
<name>A0A841HNT8_9GAMM</name>
<comment type="caution">
    <text evidence="5">The sequence shown here is derived from an EMBL/GenBank/DDBJ whole genome shotgun (WGS) entry which is preliminary data.</text>
</comment>
<evidence type="ECO:0000313" key="6">
    <source>
        <dbReference type="Proteomes" id="UP000588068"/>
    </source>
</evidence>
<dbReference type="Proteomes" id="UP000588068">
    <property type="component" value="Unassembled WGS sequence"/>
</dbReference>
<keyword evidence="6" id="KW-1185">Reference proteome</keyword>
<dbReference type="InterPro" id="IPR005623">
    <property type="entry name" value="Chaperone_NapD_NO3_reduct"/>
</dbReference>
<dbReference type="Pfam" id="PF03927">
    <property type="entry name" value="NapD"/>
    <property type="match status" value="1"/>
</dbReference>
<dbReference type="GO" id="GO:0051224">
    <property type="term" value="P:negative regulation of protein transport"/>
    <property type="evidence" value="ECO:0007669"/>
    <property type="project" value="UniProtKB-UniRule"/>
</dbReference>
<dbReference type="AlphaFoldDB" id="A0A841HNT8"/>
<accession>A0A841HNT8</accession>
<comment type="subunit">
    <text evidence="4">Interacts with the cytoplasmic NapA precursor.</text>
</comment>
<gene>
    <name evidence="4" type="primary">napD</name>
    <name evidence="5" type="ORF">HNQ60_002880</name>
</gene>
<dbReference type="HAMAP" id="MF_02200">
    <property type="entry name" value="NapD"/>
    <property type="match status" value="1"/>
</dbReference>
<proteinExistence type="inferred from homology"/>
<evidence type="ECO:0000256" key="2">
    <source>
        <dbReference type="ARBA" id="ARBA00022490"/>
    </source>
</evidence>
<dbReference type="GO" id="GO:0005737">
    <property type="term" value="C:cytoplasm"/>
    <property type="evidence" value="ECO:0007669"/>
    <property type="project" value="UniProtKB-SubCell"/>
</dbReference>
<comment type="subcellular location">
    <subcellularLocation>
        <location evidence="1 4">Cytoplasm</location>
    </subcellularLocation>
</comment>